<feature type="binding site" evidence="4">
    <location>
        <position position="144"/>
    </location>
    <ligand>
        <name>S-adenosyl-L-methionine</name>
        <dbReference type="ChEBI" id="CHEBI:59789"/>
    </ligand>
</feature>
<comment type="caution">
    <text evidence="6">The sequence shown here is derived from an EMBL/GenBank/DDBJ whole genome shotgun (WGS) entry which is preliminary data.</text>
</comment>
<evidence type="ECO:0000256" key="5">
    <source>
        <dbReference type="SAM" id="MobiDB-lite"/>
    </source>
</evidence>
<organism evidence="6 7">
    <name type="scientific">Cystoisospora suis</name>
    <dbReference type="NCBI Taxonomy" id="483139"/>
    <lineage>
        <taxon>Eukaryota</taxon>
        <taxon>Sar</taxon>
        <taxon>Alveolata</taxon>
        <taxon>Apicomplexa</taxon>
        <taxon>Conoidasida</taxon>
        <taxon>Coccidia</taxon>
        <taxon>Eucoccidiorida</taxon>
        <taxon>Eimeriorina</taxon>
        <taxon>Sarcocystidae</taxon>
        <taxon>Cystoisospora</taxon>
    </lineage>
</organism>
<dbReference type="GO" id="GO:0008173">
    <property type="term" value="F:RNA methyltransferase activity"/>
    <property type="evidence" value="ECO:0007669"/>
    <property type="project" value="InterPro"/>
</dbReference>
<proteinExistence type="inferred from homology"/>
<comment type="caution">
    <text evidence="4">Lacks conserved residue(s) required for the propagation of feature annotation.</text>
</comment>
<dbReference type="AlphaFoldDB" id="A0A2C6KIS6"/>
<evidence type="ECO:0000313" key="7">
    <source>
        <dbReference type="Proteomes" id="UP000221165"/>
    </source>
</evidence>
<dbReference type="InterPro" id="IPR029063">
    <property type="entry name" value="SAM-dependent_MTases_sf"/>
</dbReference>
<dbReference type="SUPFAM" id="SSF53335">
    <property type="entry name" value="S-adenosyl-L-methionine-dependent methyltransferases"/>
    <property type="match status" value="1"/>
</dbReference>
<dbReference type="RefSeq" id="XP_067918022.1">
    <property type="nucleotide sequence ID" value="XM_068069998.1"/>
</dbReference>
<dbReference type="Proteomes" id="UP000221165">
    <property type="component" value="Unassembled WGS sequence"/>
</dbReference>
<accession>A0A2C6KIS6</accession>
<dbReference type="PROSITE" id="PS51687">
    <property type="entry name" value="SAM_MT_RNA_M5U"/>
    <property type="match status" value="1"/>
</dbReference>
<keyword evidence="2 4" id="KW-0808">Transferase</keyword>
<evidence type="ECO:0000256" key="4">
    <source>
        <dbReference type="PROSITE-ProRule" id="PRU01024"/>
    </source>
</evidence>
<keyword evidence="1 4" id="KW-0489">Methyltransferase</keyword>
<dbReference type="EMBL" id="MIGC01006262">
    <property type="protein sequence ID" value="PHJ16293.1"/>
    <property type="molecule type" value="Genomic_DNA"/>
</dbReference>
<name>A0A2C6KIS6_9APIC</name>
<feature type="non-terminal residue" evidence="6">
    <location>
        <position position="1"/>
    </location>
</feature>
<dbReference type="PANTHER" id="PTHR11061">
    <property type="entry name" value="RNA M5U METHYLTRANSFERASE"/>
    <property type="match status" value="1"/>
</dbReference>
<dbReference type="Gene3D" id="3.40.50.150">
    <property type="entry name" value="Vaccinia Virus protein VP39"/>
    <property type="match status" value="1"/>
</dbReference>
<sequence length="214" mass="23515">VVDVQSCSIARRCVNEKLQDVRRDIASKAASEPPINLVSTHTSSGAKEKWRTGATLLLRETGLESVTTDPADLCVARVSEDIQCWFRAGDFFQVNPRALPLLASHVKKELEGTPSFSSSPPPVDLHPSSSASSPPPRRLLLDCYCGVGLFGLVSHDAFDNVYGFDVSPSSIDLAKYNAQFNGKWKCHFEVSDAGEFFGKKLNNSKKKTRKIEKE</sequence>
<evidence type="ECO:0000256" key="3">
    <source>
        <dbReference type="ARBA" id="ARBA00022691"/>
    </source>
</evidence>
<dbReference type="GO" id="GO:0006396">
    <property type="term" value="P:RNA processing"/>
    <property type="evidence" value="ECO:0007669"/>
    <property type="project" value="InterPro"/>
</dbReference>
<evidence type="ECO:0000313" key="6">
    <source>
        <dbReference type="EMBL" id="PHJ16293.1"/>
    </source>
</evidence>
<feature type="binding site" evidence="4">
    <location>
        <position position="165"/>
    </location>
    <ligand>
        <name>S-adenosyl-L-methionine</name>
        <dbReference type="ChEBI" id="CHEBI:59789"/>
    </ligand>
</feature>
<protein>
    <submittedName>
        <fullName evidence="6">Trna (Uracil-5-)-methyltransferase</fullName>
    </submittedName>
</protein>
<keyword evidence="3 4" id="KW-0949">S-adenosyl-L-methionine</keyword>
<gene>
    <name evidence="6" type="ORF">CSUI_009889</name>
</gene>
<reference evidence="6 7" key="1">
    <citation type="journal article" date="2017" name="Int. J. Parasitol.">
        <title>The genome of the protozoan parasite Cystoisospora suis and a reverse vaccinology approach to identify vaccine candidates.</title>
        <authorList>
            <person name="Palmieri N."/>
            <person name="Shrestha A."/>
            <person name="Ruttkowski B."/>
            <person name="Beck T."/>
            <person name="Vogl C."/>
            <person name="Tomley F."/>
            <person name="Blake D.P."/>
            <person name="Joachim A."/>
        </authorList>
    </citation>
    <scope>NUCLEOTIDE SEQUENCE [LARGE SCALE GENOMIC DNA]</scope>
    <source>
        <strain evidence="6 7">Wien I</strain>
    </source>
</reference>
<dbReference type="GO" id="GO:0032259">
    <property type="term" value="P:methylation"/>
    <property type="evidence" value="ECO:0007669"/>
    <property type="project" value="UniProtKB-KW"/>
</dbReference>
<feature type="region of interest" description="Disordered" evidence="5">
    <location>
        <begin position="112"/>
        <end position="135"/>
    </location>
</feature>
<keyword evidence="7" id="KW-1185">Reference proteome</keyword>
<feature type="binding site" evidence="4">
    <location>
        <position position="93"/>
    </location>
    <ligand>
        <name>S-adenosyl-L-methionine</name>
        <dbReference type="ChEBI" id="CHEBI:59789"/>
    </ligand>
</feature>
<dbReference type="CDD" id="cd02440">
    <property type="entry name" value="AdoMet_MTases"/>
    <property type="match status" value="1"/>
</dbReference>
<evidence type="ECO:0000256" key="1">
    <source>
        <dbReference type="ARBA" id="ARBA00022603"/>
    </source>
</evidence>
<comment type="similarity">
    <text evidence="4">Belongs to the class I-like SAM-binding methyltransferase superfamily. RNA M5U methyltransferase family.</text>
</comment>
<dbReference type="InterPro" id="IPR010280">
    <property type="entry name" value="U5_MeTrfase_fam"/>
</dbReference>
<dbReference type="GeneID" id="94433209"/>
<dbReference type="OrthoDB" id="328802at2759"/>
<dbReference type="VEuPathDB" id="ToxoDB:CSUI_009889"/>
<dbReference type="PANTHER" id="PTHR11061:SF30">
    <property type="entry name" value="TRNA (URACIL(54)-C(5))-METHYLTRANSFERASE"/>
    <property type="match status" value="1"/>
</dbReference>
<evidence type="ECO:0000256" key="2">
    <source>
        <dbReference type="ARBA" id="ARBA00022679"/>
    </source>
</evidence>